<dbReference type="Proteomes" id="UP000321058">
    <property type="component" value="Unassembled WGS sequence"/>
</dbReference>
<protein>
    <submittedName>
        <fullName evidence="4">NAD-dependent epimerase</fullName>
    </submittedName>
</protein>
<dbReference type="OrthoDB" id="9801785at2"/>
<comment type="similarity">
    <text evidence="2">Belongs to the NAD(P)-dependent epimerase/dehydratase family.</text>
</comment>
<dbReference type="SUPFAM" id="SSF51735">
    <property type="entry name" value="NAD(P)-binding Rossmann-fold domains"/>
    <property type="match status" value="1"/>
</dbReference>
<dbReference type="Pfam" id="PF01370">
    <property type="entry name" value="Epimerase"/>
    <property type="match status" value="1"/>
</dbReference>
<feature type="domain" description="NAD-dependent epimerase/dehydratase" evidence="3">
    <location>
        <begin position="4"/>
        <end position="236"/>
    </location>
</feature>
<dbReference type="InterPro" id="IPR036291">
    <property type="entry name" value="NAD(P)-bd_dom_sf"/>
</dbReference>
<dbReference type="EMBL" id="BKAJ01000114">
    <property type="protein sequence ID" value="GEP58955.1"/>
    <property type="molecule type" value="Genomic_DNA"/>
</dbReference>
<comment type="pathway">
    <text evidence="1">Bacterial outer membrane biogenesis; LPS O-antigen biosynthesis.</text>
</comment>
<evidence type="ECO:0000259" key="3">
    <source>
        <dbReference type="Pfam" id="PF01370"/>
    </source>
</evidence>
<evidence type="ECO:0000256" key="1">
    <source>
        <dbReference type="ARBA" id="ARBA00005125"/>
    </source>
</evidence>
<evidence type="ECO:0000313" key="5">
    <source>
        <dbReference type="Proteomes" id="UP000321058"/>
    </source>
</evidence>
<dbReference type="PANTHER" id="PTHR43000">
    <property type="entry name" value="DTDP-D-GLUCOSE 4,6-DEHYDRATASE-RELATED"/>
    <property type="match status" value="1"/>
</dbReference>
<dbReference type="AlphaFoldDB" id="A0A512NJ59"/>
<evidence type="ECO:0000256" key="2">
    <source>
        <dbReference type="ARBA" id="ARBA00007637"/>
    </source>
</evidence>
<evidence type="ECO:0000313" key="4">
    <source>
        <dbReference type="EMBL" id="GEP58955.1"/>
    </source>
</evidence>
<dbReference type="Gene3D" id="3.90.25.10">
    <property type="entry name" value="UDP-galactose 4-epimerase, domain 1"/>
    <property type="match status" value="1"/>
</dbReference>
<keyword evidence="5" id="KW-1185">Reference proteome</keyword>
<comment type="caution">
    <text evidence="4">The sequence shown here is derived from an EMBL/GenBank/DDBJ whole genome shotgun (WGS) entry which is preliminary data.</text>
</comment>
<dbReference type="RefSeq" id="WP_147154332.1">
    <property type="nucleotide sequence ID" value="NZ_BKAJ01000114.1"/>
</dbReference>
<reference evidence="4 5" key="1">
    <citation type="submission" date="2019-07" db="EMBL/GenBank/DDBJ databases">
        <title>Whole genome shotgun sequence of Reyranella soli NBRC 108950.</title>
        <authorList>
            <person name="Hosoyama A."/>
            <person name="Uohara A."/>
            <person name="Ohji S."/>
            <person name="Ichikawa N."/>
        </authorList>
    </citation>
    <scope>NUCLEOTIDE SEQUENCE [LARGE SCALE GENOMIC DNA]</scope>
    <source>
        <strain evidence="4 5">NBRC 108950</strain>
    </source>
</reference>
<accession>A0A512NJ59</accession>
<dbReference type="Gene3D" id="3.40.50.720">
    <property type="entry name" value="NAD(P)-binding Rossmann-like Domain"/>
    <property type="match status" value="1"/>
</dbReference>
<proteinExistence type="inferred from homology"/>
<name>A0A512NJ59_9HYPH</name>
<organism evidence="4 5">
    <name type="scientific">Reyranella soli</name>
    <dbReference type="NCBI Taxonomy" id="1230389"/>
    <lineage>
        <taxon>Bacteria</taxon>
        <taxon>Pseudomonadati</taxon>
        <taxon>Pseudomonadota</taxon>
        <taxon>Alphaproteobacteria</taxon>
        <taxon>Hyphomicrobiales</taxon>
        <taxon>Reyranellaceae</taxon>
        <taxon>Reyranella</taxon>
    </lineage>
</organism>
<sequence length="326" mass="34358">MRYLVTGGCGFIGSHLVDALIERGDEVVVLDDLSSGRLQNLNKRASLLPGSVLDPALVRRGVRDIQACIHLAAIASVTRSAEDWVGSHNVNQTGLIAVLDALRQAKLSVPVVYASSAAVYGDQRHVPIAETASPMPLSAYGADKLCCEVQARTAARSCGLPSLGLRFFNVYGPRQDPASPYSGVISIFARSLLEGLPLTIFGDGLQTRDFVFVGDVVACVLAAVGKASLKADVLNVCTGTATTVAQLAAAVMSAGRASVPVMYREARAGDIRHSVGSPFRAVAELGRENRTPLDVGLGRTLGWLCELDHDRSSKPGVSGHTSRRLA</sequence>
<dbReference type="InterPro" id="IPR001509">
    <property type="entry name" value="Epimerase_deHydtase"/>
</dbReference>
<gene>
    <name evidence="4" type="ORF">RSO01_61210</name>
</gene>